<dbReference type="InterPro" id="IPR025540">
    <property type="entry name" value="FlK"/>
</dbReference>
<evidence type="ECO:0000259" key="1">
    <source>
        <dbReference type="Pfam" id="PF22636"/>
    </source>
</evidence>
<protein>
    <submittedName>
        <fullName evidence="2">Putative thioesterase</fullName>
    </submittedName>
</protein>
<dbReference type="Proteomes" id="UP000247150">
    <property type="component" value="Unassembled WGS sequence"/>
</dbReference>
<dbReference type="AlphaFoldDB" id="A0A2V2ZQY5"/>
<comment type="caution">
    <text evidence="2">The sequence shown here is derived from an EMBL/GenBank/DDBJ whole genome shotgun (WGS) entry which is preliminary data.</text>
</comment>
<dbReference type="Pfam" id="PF22636">
    <property type="entry name" value="FlK"/>
    <property type="match status" value="1"/>
</dbReference>
<dbReference type="PANTHER" id="PTHR36934">
    <property type="entry name" value="BLR0278 PROTEIN"/>
    <property type="match status" value="1"/>
</dbReference>
<dbReference type="PANTHER" id="PTHR36934:SF1">
    <property type="entry name" value="THIOESTERASE DOMAIN-CONTAINING PROTEIN"/>
    <property type="match status" value="1"/>
</dbReference>
<dbReference type="RefSeq" id="WP_110066445.1">
    <property type="nucleotide sequence ID" value="NZ_QGTW01000012.1"/>
</dbReference>
<accession>A0A2V2ZQY5</accession>
<sequence>MKPGLNIGHQAVIHAVVTPEMFAQFDGEIVHRAYSTVTMIYHMEWASRLLILPYLEEEEEGMGGAVSATHLFPSAEGSSLTITARVDRLDGKSVHTTVTVHNGTKLIGQGEVKQVILPKTKISEMLKRE</sequence>
<evidence type="ECO:0000313" key="2">
    <source>
        <dbReference type="EMBL" id="PWW25738.1"/>
    </source>
</evidence>
<gene>
    <name evidence="2" type="ORF">DFO73_11230</name>
</gene>
<dbReference type="InterPro" id="IPR029069">
    <property type="entry name" value="HotDog_dom_sf"/>
</dbReference>
<dbReference type="InterPro" id="IPR054485">
    <property type="entry name" value="FlK-like_dom"/>
</dbReference>
<dbReference type="EMBL" id="QGTW01000012">
    <property type="protein sequence ID" value="PWW25738.1"/>
    <property type="molecule type" value="Genomic_DNA"/>
</dbReference>
<feature type="domain" description="Fluoroacetyl-CoA-specific thioesterase-like" evidence="1">
    <location>
        <begin position="17"/>
        <end position="119"/>
    </location>
</feature>
<proteinExistence type="predicted"/>
<name>A0A2V2ZQY5_9BACI</name>
<dbReference type="OrthoDB" id="6902891at2"/>
<evidence type="ECO:0000313" key="3">
    <source>
        <dbReference type="Proteomes" id="UP000247150"/>
    </source>
</evidence>
<dbReference type="SUPFAM" id="SSF54637">
    <property type="entry name" value="Thioesterase/thiol ester dehydrase-isomerase"/>
    <property type="match status" value="1"/>
</dbReference>
<dbReference type="Gene3D" id="3.10.129.10">
    <property type="entry name" value="Hotdog Thioesterase"/>
    <property type="match status" value="1"/>
</dbReference>
<reference evidence="2 3" key="1">
    <citation type="submission" date="2018-05" db="EMBL/GenBank/DDBJ databases">
        <title>Freshwater and sediment microbial communities from various areas in North America, analyzing microbe dynamics in response to fracking.</title>
        <authorList>
            <person name="Lamendella R."/>
        </authorList>
    </citation>
    <scope>NUCLEOTIDE SEQUENCE [LARGE SCALE GENOMIC DNA]</scope>
    <source>
        <strain evidence="2 3">15_TX</strain>
    </source>
</reference>
<organism evidence="2 3">
    <name type="scientific">Cytobacillus oceanisediminis</name>
    <dbReference type="NCBI Taxonomy" id="665099"/>
    <lineage>
        <taxon>Bacteria</taxon>
        <taxon>Bacillati</taxon>
        <taxon>Bacillota</taxon>
        <taxon>Bacilli</taxon>
        <taxon>Bacillales</taxon>
        <taxon>Bacillaceae</taxon>
        <taxon>Cytobacillus</taxon>
    </lineage>
</organism>